<evidence type="ECO:0000313" key="2">
    <source>
        <dbReference type="EMBL" id="RXW12401.1"/>
    </source>
</evidence>
<comment type="caution">
    <text evidence="2">The sequence shown here is derived from an EMBL/GenBank/DDBJ whole genome shotgun (WGS) entry which is preliminary data.</text>
</comment>
<keyword evidence="3" id="KW-1185">Reference proteome</keyword>
<accession>A0A4Q2D261</accession>
<sequence>MATLIHFPSFKDIGRSVHSKSQQTFIKSAQEKRALDGDPAISKQSATSQKTIIEIVDSEEEESPSQESTDDEGNKYHIANSDTPDSLSSRRYGKSLFSGSPSPLAPKASSGVNSTKKRTDALKEFVPTEPVPSPDTGPSTRRQRTLGGYERISGDTEDAGVLNELVTTEPVLNPDPRLSSLQQAVLDGPGMMLKETEGAGVQGELALKQPIPNRDSRPKTRPQRPSDGPGRMLEGTEAGVVLVDPTPENPQNEANNVAYSHIEQLQRHPTLTSYGLVVNKRYHLLICHHCDQAITPHAVKHHLNQSIGLGVSASVIADIQQVATSLGVPFEQYPTIDMSNGPITAIAGLKVQSKHGCPRCIYTASLPNVLNEGPANSNLRILPLPAPESTFTLQEALVQQFEEFNPFYDDVPTSPEDSRLISPWILRTRFHKLSEGRDTSKCRALVSLPTEQEHHLQGLGKAVTRYFDECSALLNQTDPFVLQLLNSSELDTDGINHTPLHEHHQAETTNAAYSLPITHLVASVTRQGFDDFTLPTSDEVKRAVELL</sequence>
<dbReference type="AlphaFoldDB" id="A0A4Q2D261"/>
<feature type="region of interest" description="Disordered" evidence="1">
    <location>
        <begin position="202"/>
        <end position="233"/>
    </location>
</feature>
<dbReference type="EMBL" id="SDEE01001257">
    <property type="protein sequence ID" value="RXW12401.1"/>
    <property type="molecule type" value="Genomic_DNA"/>
</dbReference>
<feature type="region of interest" description="Disordered" evidence="1">
    <location>
        <begin position="30"/>
        <end position="161"/>
    </location>
</feature>
<evidence type="ECO:0000313" key="3">
    <source>
        <dbReference type="Proteomes" id="UP000290288"/>
    </source>
</evidence>
<proteinExistence type="predicted"/>
<dbReference type="OrthoDB" id="3151137at2759"/>
<evidence type="ECO:0000256" key="1">
    <source>
        <dbReference type="SAM" id="MobiDB-lite"/>
    </source>
</evidence>
<dbReference type="STRING" id="2316362.A0A4Q2D261"/>
<reference evidence="2 3" key="1">
    <citation type="submission" date="2019-01" db="EMBL/GenBank/DDBJ databases">
        <title>Draft genome sequence of Psathyrella aberdarensis IHI B618.</title>
        <authorList>
            <person name="Buettner E."/>
            <person name="Kellner H."/>
        </authorList>
    </citation>
    <scope>NUCLEOTIDE SEQUENCE [LARGE SCALE GENOMIC DNA]</scope>
    <source>
        <strain evidence="2 3">IHI B618</strain>
    </source>
</reference>
<feature type="non-terminal residue" evidence="2">
    <location>
        <position position="547"/>
    </location>
</feature>
<feature type="compositionally biased region" description="Acidic residues" evidence="1">
    <location>
        <begin position="56"/>
        <end position="71"/>
    </location>
</feature>
<feature type="compositionally biased region" description="Polar residues" evidence="1">
    <location>
        <begin position="80"/>
        <end position="89"/>
    </location>
</feature>
<name>A0A4Q2D261_9AGAR</name>
<organism evidence="2 3">
    <name type="scientific">Candolleomyces aberdarensis</name>
    <dbReference type="NCBI Taxonomy" id="2316362"/>
    <lineage>
        <taxon>Eukaryota</taxon>
        <taxon>Fungi</taxon>
        <taxon>Dikarya</taxon>
        <taxon>Basidiomycota</taxon>
        <taxon>Agaricomycotina</taxon>
        <taxon>Agaricomycetes</taxon>
        <taxon>Agaricomycetidae</taxon>
        <taxon>Agaricales</taxon>
        <taxon>Agaricineae</taxon>
        <taxon>Psathyrellaceae</taxon>
        <taxon>Candolleomyces</taxon>
    </lineage>
</organism>
<protein>
    <submittedName>
        <fullName evidence="2">Uncharacterized protein</fullName>
    </submittedName>
</protein>
<dbReference type="Proteomes" id="UP000290288">
    <property type="component" value="Unassembled WGS sequence"/>
</dbReference>
<feature type="compositionally biased region" description="Polar residues" evidence="1">
    <location>
        <begin position="42"/>
        <end position="51"/>
    </location>
</feature>
<gene>
    <name evidence="2" type="ORF">EST38_g13452</name>
</gene>